<gene>
    <name evidence="2" type="ORF">ACFPZF_04620</name>
</gene>
<dbReference type="Proteomes" id="UP001596066">
    <property type="component" value="Unassembled WGS sequence"/>
</dbReference>
<comment type="caution">
    <text evidence="2">The sequence shown here is derived from an EMBL/GenBank/DDBJ whole genome shotgun (WGS) entry which is preliminary data.</text>
</comment>
<dbReference type="RefSeq" id="WP_346142379.1">
    <property type="nucleotide sequence ID" value="NZ_BAAAUA010000009.1"/>
</dbReference>
<evidence type="ECO:0000313" key="2">
    <source>
        <dbReference type="EMBL" id="MFC5640637.1"/>
    </source>
</evidence>
<reference evidence="3" key="1">
    <citation type="journal article" date="2019" name="Int. J. Syst. Evol. Microbiol.">
        <title>The Global Catalogue of Microorganisms (GCM) 10K type strain sequencing project: providing services to taxonomists for standard genome sequencing and annotation.</title>
        <authorList>
            <consortium name="The Broad Institute Genomics Platform"/>
            <consortium name="The Broad Institute Genome Sequencing Center for Infectious Disease"/>
            <person name="Wu L."/>
            <person name="Ma J."/>
        </authorList>
    </citation>
    <scope>NUCLEOTIDE SEQUENCE [LARGE SCALE GENOMIC DNA]</scope>
    <source>
        <strain evidence="3">CGMCC 4.1622</strain>
    </source>
</reference>
<protein>
    <submittedName>
        <fullName evidence="2">Uncharacterized protein</fullName>
    </submittedName>
</protein>
<feature type="region of interest" description="Disordered" evidence="1">
    <location>
        <begin position="1"/>
        <end position="41"/>
    </location>
</feature>
<proteinExistence type="predicted"/>
<evidence type="ECO:0000313" key="3">
    <source>
        <dbReference type="Proteomes" id="UP001596066"/>
    </source>
</evidence>
<organism evidence="2 3">
    <name type="scientific">Kitasatospora cinereorecta</name>
    <dbReference type="NCBI Taxonomy" id="285560"/>
    <lineage>
        <taxon>Bacteria</taxon>
        <taxon>Bacillati</taxon>
        <taxon>Actinomycetota</taxon>
        <taxon>Actinomycetes</taxon>
        <taxon>Kitasatosporales</taxon>
        <taxon>Streptomycetaceae</taxon>
        <taxon>Kitasatospora</taxon>
    </lineage>
</organism>
<feature type="compositionally biased region" description="Low complexity" evidence="1">
    <location>
        <begin position="1"/>
        <end position="36"/>
    </location>
</feature>
<dbReference type="EMBL" id="JBHSOC010000005">
    <property type="protein sequence ID" value="MFC5640637.1"/>
    <property type="molecule type" value="Genomic_DNA"/>
</dbReference>
<keyword evidence="3" id="KW-1185">Reference proteome</keyword>
<name>A0ABW0V6V4_9ACTN</name>
<accession>A0ABW0V6V4</accession>
<sequence>MASTTPAATPAPDGRATGPEPVRCAEPAEAAESAESTEIRSEVPMSALLASCRAAAALSTPPDPQPRPEPRAA</sequence>
<evidence type="ECO:0000256" key="1">
    <source>
        <dbReference type="SAM" id="MobiDB-lite"/>
    </source>
</evidence>